<evidence type="ECO:0000256" key="7">
    <source>
        <dbReference type="ARBA" id="ARBA00022741"/>
    </source>
</evidence>
<keyword evidence="10 14" id="KW-1133">Transmembrane helix</keyword>
<evidence type="ECO:0000256" key="12">
    <source>
        <dbReference type="ARBA" id="ARBA00023136"/>
    </source>
</evidence>
<evidence type="ECO:0000259" key="16">
    <source>
        <dbReference type="PROSITE" id="PS50885"/>
    </source>
</evidence>
<dbReference type="EMBL" id="CP071060">
    <property type="protein sequence ID" value="QSI76438.1"/>
    <property type="molecule type" value="Genomic_DNA"/>
</dbReference>
<dbReference type="InterPro" id="IPR003660">
    <property type="entry name" value="HAMP_dom"/>
</dbReference>
<evidence type="ECO:0000256" key="5">
    <source>
        <dbReference type="ARBA" id="ARBA00022679"/>
    </source>
</evidence>
<dbReference type="Pfam" id="PF02518">
    <property type="entry name" value="HATPase_c"/>
    <property type="match status" value="1"/>
</dbReference>
<sequence>MSPRLSLTARVVLIVTLALAAGGAGIGWLVFRAATGQAAELFDGQLVQTAEMLVAVAHQGDGAAPRSGEQHDADDHDDDTADALHGGAPREIRFGRRFRQVLVYQVWSAGPQPRQLARSPHAPDEWLPAGTEGFTDARWAGGAWRFFRFERSGCIVIVGQNAEVRQRLVHEIGEHGFTPLAIGFLGVILLAWGAIALGLRPLSRLAGELQQRAPDQLSPLAEGPRPRELATLVAALNGLFARVARAFENERRFTADAAHELRTPLAAVAAQIQSVETAPDEAVRASRLRQALAGVQRMARLVEQLLAAARLDALDSVRRESVDLAQLARELAAERAAAALTRDVELALEAPDKLPAQVQPELMRALLRNLIDNAVRHAPPGSDVTLRLGREGARVRLSVSDAGTGVDAALMAQLGERFVRGEAMAGTTGAGLGLSIVRRIAALHGGELVFARADEGGLKVEVLIDA</sequence>
<keyword evidence="12 14" id="KW-0472">Membrane</keyword>
<evidence type="ECO:0000313" key="18">
    <source>
        <dbReference type="Proteomes" id="UP000663570"/>
    </source>
</evidence>
<dbReference type="SMART" id="SM00388">
    <property type="entry name" value="HisKA"/>
    <property type="match status" value="1"/>
</dbReference>
<evidence type="ECO:0000256" key="3">
    <source>
        <dbReference type="ARBA" id="ARBA00012438"/>
    </source>
</evidence>
<keyword evidence="4" id="KW-0597">Phosphoprotein</keyword>
<keyword evidence="5" id="KW-0808">Transferase</keyword>
<keyword evidence="6 14" id="KW-0812">Transmembrane</keyword>
<name>A0ABX7M6S8_9RHOO</name>
<feature type="domain" description="Histidine kinase" evidence="15">
    <location>
        <begin position="256"/>
        <end position="466"/>
    </location>
</feature>
<dbReference type="PROSITE" id="PS50885">
    <property type="entry name" value="HAMP"/>
    <property type="match status" value="1"/>
</dbReference>
<gene>
    <name evidence="17" type="ORF">JY500_18570</name>
</gene>
<dbReference type="InterPro" id="IPR036890">
    <property type="entry name" value="HATPase_C_sf"/>
</dbReference>
<evidence type="ECO:0000259" key="15">
    <source>
        <dbReference type="PROSITE" id="PS50109"/>
    </source>
</evidence>
<dbReference type="SUPFAM" id="SSF55874">
    <property type="entry name" value="ATPase domain of HSP90 chaperone/DNA topoisomerase II/histidine kinase"/>
    <property type="match status" value="1"/>
</dbReference>
<proteinExistence type="predicted"/>
<dbReference type="InterPro" id="IPR036097">
    <property type="entry name" value="HisK_dim/P_sf"/>
</dbReference>
<feature type="domain" description="HAMP" evidence="16">
    <location>
        <begin position="196"/>
        <end position="248"/>
    </location>
</feature>
<evidence type="ECO:0000256" key="4">
    <source>
        <dbReference type="ARBA" id="ARBA00022553"/>
    </source>
</evidence>
<comment type="catalytic activity">
    <reaction evidence="1">
        <text>ATP + protein L-histidine = ADP + protein N-phospho-L-histidine.</text>
        <dbReference type="EC" id="2.7.13.3"/>
    </reaction>
</comment>
<dbReference type="RefSeq" id="WP_206254119.1">
    <property type="nucleotide sequence ID" value="NZ_CP071060.1"/>
</dbReference>
<evidence type="ECO:0000313" key="17">
    <source>
        <dbReference type="EMBL" id="QSI76438.1"/>
    </source>
</evidence>
<comment type="subcellular location">
    <subcellularLocation>
        <location evidence="2">Membrane</location>
        <topology evidence="2">Multi-pass membrane protein</topology>
    </subcellularLocation>
</comment>
<dbReference type="EC" id="2.7.13.3" evidence="3"/>
<protein>
    <recommendedName>
        <fullName evidence="3">histidine kinase</fullName>
        <ecNumber evidence="3">2.7.13.3</ecNumber>
    </recommendedName>
</protein>
<feature type="transmembrane region" description="Helical" evidence="14">
    <location>
        <begin position="177"/>
        <end position="199"/>
    </location>
</feature>
<evidence type="ECO:0000256" key="2">
    <source>
        <dbReference type="ARBA" id="ARBA00004141"/>
    </source>
</evidence>
<keyword evidence="18" id="KW-1185">Reference proteome</keyword>
<dbReference type="InterPro" id="IPR005467">
    <property type="entry name" value="His_kinase_dom"/>
</dbReference>
<dbReference type="InterPro" id="IPR003661">
    <property type="entry name" value="HisK_dim/P_dom"/>
</dbReference>
<reference evidence="17 18" key="1">
    <citation type="submission" date="2021-02" db="EMBL/GenBank/DDBJ databases">
        <title>Niveibacterium changnyeongensis HC41.</title>
        <authorList>
            <person name="Kang M."/>
        </authorList>
    </citation>
    <scope>NUCLEOTIDE SEQUENCE [LARGE SCALE GENOMIC DNA]</scope>
    <source>
        <strain evidence="17 18">HC41</strain>
    </source>
</reference>
<dbReference type="PRINTS" id="PR00344">
    <property type="entry name" value="BCTRLSENSOR"/>
</dbReference>
<evidence type="ECO:0000256" key="11">
    <source>
        <dbReference type="ARBA" id="ARBA00023012"/>
    </source>
</evidence>
<keyword evidence="8 17" id="KW-0418">Kinase</keyword>
<dbReference type="GO" id="GO:0016301">
    <property type="term" value="F:kinase activity"/>
    <property type="evidence" value="ECO:0007669"/>
    <property type="project" value="UniProtKB-KW"/>
</dbReference>
<dbReference type="PANTHER" id="PTHR45436">
    <property type="entry name" value="SENSOR HISTIDINE KINASE YKOH"/>
    <property type="match status" value="1"/>
</dbReference>
<dbReference type="InterPro" id="IPR003594">
    <property type="entry name" value="HATPase_dom"/>
</dbReference>
<dbReference type="InterPro" id="IPR050428">
    <property type="entry name" value="TCS_sensor_his_kinase"/>
</dbReference>
<dbReference type="Gene3D" id="1.10.287.130">
    <property type="match status" value="1"/>
</dbReference>
<dbReference type="SUPFAM" id="SSF47384">
    <property type="entry name" value="Homodimeric domain of signal transducing histidine kinase"/>
    <property type="match status" value="1"/>
</dbReference>
<dbReference type="Proteomes" id="UP000663570">
    <property type="component" value="Chromosome"/>
</dbReference>
<dbReference type="InterPro" id="IPR004358">
    <property type="entry name" value="Sig_transdc_His_kin-like_C"/>
</dbReference>
<keyword evidence="7" id="KW-0547">Nucleotide-binding</keyword>
<evidence type="ECO:0000256" key="1">
    <source>
        <dbReference type="ARBA" id="ARBA00000085"/>
    </source>
</evidence>
<evidence type="ECO:0000256" key="13">
    <source>
        <dbReference type="SAM" id="MobiDB-lite"/>
    </source>
</evidence>
<dbReference type="Pfam" id="PF00512">
    <property type="entry name" value="HisKA"/>
    <property type="match status" value="1"/>
</dbReference>
<organism evidence="17 18">
    <name type="scientific">Niveibacterium microcysteis</name>
    <dbReference type="NCBI Taxonomy" id="2811415"/>
    <lineage>
        <taxon>Bacteria</taxon>
        <taxon>Pseudomonadati</taxon>
        <taxon>Pseudomonadota</taxon>
        <taxon>Betaproteobacteria</taxon>
        <taxon>Rhodocyclales</taxon>
        <taxon>Rhodocyclaceae</taxon>
        <taxon>Niveibacterium</taxon>
    </lineage>
</organism>
<dbReference type="PROSITE" id="PS50109">
    <property type="entry name" value="HIS_KIN"/>
    <property type="match status" value="1"/>
</dbReference>
<dbReference type="CDD" id="cd00082">
    <property type="entry name" value="HisKA"/>
    <property type="match status" value="1"/>
</dbReference>
<accession>A0ABX7M6S8</accession>
<dbReference type="PANTHER" id="PTHR45436:SF14">
    <property type="entry name" value="SENSOR PROTEIN QSEC"/>
    <property type="match status" value="1"/>
</dbReference>
<feature type="region of interest" description="Disordered" evidence="13">
    <location>
        <begin position="60"/>
        <end position="86"/>
    </location>
</feature>
<dbReference type="SMART" id="SM00387">
    <property type="entry name" value="HATPase_c"/>
    <property type="match status" value="1"/>
</dbReference>
<dbReference type="CDD" id="cd00075">
    <property type="entry name" value="HATPase"/>
    <property type="match status" value="1"/>
</dbReference>
<keyword evidence="9" id="KW-0067">ATP-binding</keyword>
<evidence type="ECO:0000256" key="6">
    <source>
        <dbReference type="ARBA" id="ARBA00022692"/>
    </source>
</evidence>
<dbReference type="Gene3D" id="3.30.565.10">
    <property type="entry name" value="Histidine kinase-like ATPase, C-terminal domain"/>
    <property type="match status" value="1"/>
</dbReference>
<evidence type="ECO:0000256" key="8">
    <source>
        <dbReference type="ARBA" id="ARBA00022777"/>
    </source>
</evidence>
<evidence type="ECO:0000256" key="9">
    <source>
        <dbReference type="ARBA" id="ARBA00022840"/>
    </source>
</evidence>
<evidence type="ECO:0000256" key="14">
    <source>
        <dbReference type="SAM" id="Phobius"/>
    </source>
</evidence>
<evidence type="ECO:0000256" key="10">
    <source>
        <dbReference type="ARBA" id="ARBA00022989"/>
    </source>
</evidence>
<keyword evidence="11" id="KW-0902">Two-component regulatory system</keyword>